<feature type="compositionally biased region" description="Low complexity" evidence="1">
    <location>
        <begin position="244"/>
        <end position="262"/>
    </location>
</feature>
<feature type="compositionally biased region" description="Polar residues" evidence="1">
    <location>
        <begin position="164"/>
        <end position="173"/>
    </location>
</feature>
<proteinExistence type="predicted"/>
<feature type="compositionally biased region" description="Polar residues" evidence="1">
    <location>
        <begin position="143"/>
        <end position="156"/>
    </location>
</feature>
<dbReference type="PANTHER" id="PTHR31796">
    <property type="entry name" value="SUZ DOMAIN-CONTAINING PROTEIN 1"/>
    <property type="match status" value="1"/>
</dbReference>
<dbReference type="EMBL" id="LN483142">
    <property type="protein sequence ID" value="CED83018.1"/>
    <property type="molecule type" value="Genomic_DNA"/>
</dbReference>
<sequence>MSMPIVPTGSSVDVEDWETQTELNPRSNVFVPNRTEVPLPPSRMVPTTILVDENNAQNEFDEWTRTPSGPSAARTTACGWDQNRQIWEAANTPAPLMYSHNFPSLHDGSNSTFARRSTGPSPVFNPPYTPQYGMYLNPNTNFSIPPGTVSQSSPTPKITLLKRPTNSTNNSPGGSRGTTPPAGAGRSLTEREEEYRKARERIFATGTTDSGTKPSRGSGDGSKNHNAAKEGNGGSSSIHRQPTGPSANGSSGFGSNSSSRSGSGRGRPRG</sequence>
<dbReference type="InterPro" id="IPR024771">
    <property type="entry name" value="SUZ"/>
</dbReference>
<dbReference type="PANTHER" id="PTHR31796:SF2">
    <property type="entry name" value="SUZ DOMAIN-CONTAINING PROTEIN 1"/>
    <property type="match status" value="1"/>
</dbReference>
<dbReference type="AlphaFoldDB" id="A0A0F7SSH4"/>
<feature type="domain" description="SUZ" evidence="2">
    <location>
        <begin position="136"/>
        <end position="207"/>
    </location>
</feature>
<feature type="region of interest" description="Disordered" evidence="1">
    <location>
        <begin position="143"/>
        <end position="270"/>
    </location>
</feature>
<dbReference type="Pfam" id="PF12752">
    <property type="entry name" value="SUZ"/>
    <property type="match status" value="1"/>
</dbReference>
<name>A0A0F7SSH4_PHARH</name>
<organism evidence="3">
    <name type="scientific">Phaffia rhodozyma</name>
    <name type="common">Yeast</name>
    <name type="synonym">Xanthophyllomyces dendrorhous</name>
    <dbReference type="NCBI Taxonomy" id="264483"/>
    <lineage>
        <taxon>Eukaryota</taxon>
        <taxon>Fungi</taxon>
        <taxon>Dikarya</taxon>
        <taxon>Basidiomycota</taxon>
        <taxon>Agaricomycotina</taxon>
        <taxon>Tremellomycetes</taxon>
        <taxon>Cystofilobasidiales</taxon>
        <taxon>Mrakiaceae</taxon>
        <taxon>Phaffia</taxon>
    </lineage>
</organism>
<feature type="compositionally biased region" description="Polar residues" evidence="1">
    <location>
        <begin position="205"/>
        <end position="215"/>
    </location>
</feature>
<reference evidence="3" key="1">
    <citation type="submission" date="2014-08" db="EMBL/GenBank/DDBJ databases">
        <authorList>
            <person name="Sharma Rahul"/>
            <person name="Thines Marco"/>
        </authorList>
    </citation>
    <scope>NUCLEOTIDE SEQUENCE</scope>
</reference>
<evidence type="ECO:0000259" key="2">
    <source>
        <dbReference type="PROSITE" id="PS51673"/>
    </source>
</evidence>
<accession>A0A0F7SSH4</accession>
<dbReference type="InterPro" id="IPR039228">
    <property type="entry name" value="SZRD1"/>
</dbReference>
<protein>
    <submittedName>
        <fullName evidence="3">SUZ domain</fullName>
    </submittedName>
</protein>
<dbReference type="PROSITE" id="PS51673">
    <property type="entry name" value="SUZ"/>
    <property type="match status" value="1"/>
</dbReference>
<feature type="compositionally biased region" description="Basic and acidic residues" evidence="1">
    <location>
        <begin position="188"/>
        <end position="202"/>
    </location>
</feature>
<evidence type="ECO:0000256" key="1">
    <source>
        <dbReference type="SAM" id="MobiDB-lite"/>
    </source>
</evidence>
<evidence type="ECO:0000313" key="3">
    <source>
        <dbReference type="EMBL" id="CED83018.1"/>
    </source>
</evidence>